<sequence>MDDILDRRNGSPVQEEIKEMDRSLSCTDSGVRSLRFKARYYFKRAEKLTMCLVVDAVERMVKLMHNDCNNPKYCLLQKLSEKQLKTFGIVLAESELEDDDYIHCDLCGVYYRASCRLHPLFIVSDREPRAEQTLPAFFEIKTSKIPKAGLGVFAKMDIPIGLVFGPYQGILLSDPKKADQNGYSWEIRISGKPSQYIDGSDPRYSNWMRYINSSRSRPDFANLGDASCIPTLAMLFRSSLDTCEIMKS</sequence>
<evidence type="ECO:0000259" key="1">
    <source>
        <dbReference type="PROSITE" id="PS50280"/>
    </source>
</evidence>
<reference evidence="3" key="1">
    <citation type="submission" date="2022-11" db="UniProtKB">
        <authorList>
            <consortium name="WormBaseParasite"/>
        </authorList>
    </citation>
    <scope>IDENTIFICATION</scope>
</reference>
<name>A0A915Q0V5_9BILA</name>
<dbReference type="WBParaSite" id="sdigi.contig431.g8266.t1">
    <property type="protein sequence ID" value="sdigi.contig431.g8266.t1"/>
    <property type="gene ID" value="sdigi.contig431.g8266"/>
</dbReference>
<dbReference type="InterPro" id="IPR001214">
    <property type="entry name" value="SET_dom"/>
</dbReference>
<dbReference type="PROSITE" id="PS50280">
    <property type="entry name" value="SET"/>
    <property type="match status" value="1"/>
</dbReference>
<evidence type="ECO:0000313" key="3">
    <source>
        <dbReference type="WBParaSite" id="sdigi.contig431.g8266.t1"/>
    </source>
</evidence>
<dbReference type="Pfam" id="PF21549">
    <property type="entry name" value="PRDM2_PR"/>
    <property type="match status" value="1"/>
</dbReference>
<dbReference type="Proteomes" id="UP000887581">
    <property type="component" value="Unplaced"/>
</dbReference>
<dbReference type="InterPro" id="IPR046341">
    <property type="entry name" value="SET_dom_sf"/>
</dbReference>
<organism evidence="2 3">
    <name type="scientific">Setaria digitata</name>
    <dbReference type="NCBI Taxonomy" id="48799"/>
    <lineage>
        <taxon>Eukaryota</taxon>
        <taxon>Metazoa</taxon>
        <taxon>Ecdysozoa</taxon>
        <taxon>Nematoda</taxon>
        <taxon>Chromadorea</taxon>
        <taxon>Rhabditida</taxon>
        <taxon>Spirurina</taxon>
        <taxon>Spiruromorpha</taxon>
        <taxon>Filarioidea</taxon>
        <taxon>Setariidae</taxon>
        <taxon>Setaria</taxon>
    </lineage>
</organism>
<accession>A0A915Q0V5</accession>
<dbReference type="AlphaFoldDB" id="A0A915Q0V5"/>
<keyword evidence="2" id="KW-1185">Reference proteome</keyword>
<dbReference type="Gene3D" id="2.170.270.10">
    <property type="entry name" value="SET domain"/>
    <property type="match status" value="1"/>
</dbReference>
<evidence type="ECO:0000313" key="2">
    <source>
        <dbReference type="Proteomes" id="UP000887581"/>
    </source>
</evidence>
<dbReference type="SUPFAM" id="SSF82199">
    <property type="entry name" value="SET domain"/>
    <property type="match status" value="1"/>
</dbReference>
<feature type="domain" description="SET" evidence="1">
    <location>
        <begin position="136"/>
        <end position="248"/>
    </location>
</feature>
<proteinExistence type="predicted"/>
<protein>
    <submittedName>
        <fullName evidence="3">SET domain-containing protein</fullName>
    </submittedName>
</protein>